<dbReference type="Proteomes" id="UP000675881">
    <property type="component" value="Chromosome 7"/>
</dbReference>
<accession>A0A7R8D2P6</accession>
<proteinExistence type="predicted"/>
<keyword evidence="2" id="KW-1185">Reference proteome</keyword>
<sequence length="298" mass="34225">MKTEFKFIFLTLIIVMDSIAIDQAAYHYKEYEGFILNMGNAKTVDLQPEDLPSHILCGSVCLLDENCGYFSLVPSDPKKCFLIQPVSSGFIQTSDSNDRLLIHIKYPIAFKESKIWFNSIPNPMLRVKIFNQELPNLFLASEINYNQNNPATKKYSILGYLDDLCKNSITEQFYFYLCYPEFADNLNATHRYCSSWIQTSNPLDTINTVTGFKKVSFIFHDVPYFRGLARSDLYKSILDADNKGWHFAIGTYEIYYGKIPLAQNQLISIVELYCIAEPANIILFNKKHGLDLEITNIS</sequence>
<reference evidence="1" key="1">
    <citation type="submission" date="2021-02" db="EMBL/GenBank/DDBJ databases">
        <authorList>
            <person name="Bekaert M."/>
        </authorList>
    </citation>
    <scope>NUCLEOTIDE SEQUENCE</scope>
    <source>
        <strain evidence="1">IoA-00</strain>
    </source>
</reference>
<dbReference type="EMBL" id="HG994586">
    <property type="protein sequence ID" value="CAF3007620.1"/>
    <property type="molecule type" value="Genomic_DNA"/>
</dbReference>
<gene>
    <name evidence="1" type="ORF">LSAA_13099</name>
</gene>
<evidence type="ECO:0000313" key="2">
    <source>
        <dbReference type="Proteomes" id="UP000675881"/>
    </source>
</evidence>
<evidence type="ECO:0000313" key="1">
    <source>
        <dbReference type="EMBL" id="CAF3007620.1"/>
    </source>
</evidence>
<organism evidence="1 2">
    <name type="scientific">Lepeophtheirus salmonis</name>
    <name type="common">Salmon louse</name>
    <name type="synonym">Caligus salmonis</name>
    <dbReference type="NCBI Taxonomy" id="72036"/>
    <lineage>
        <taxon>Eukaryota</taxon>
        <taxon>Metazoa</taxon>
        <taxon>Ecdysozoa</taxon>
        <taxon>Arthropoda</taxon>
        <taxon>Crustacea</taxon>
        <taxon>Multicrustacea</taxon>
        <taxon>Hexanauplia</taxon>
        <taxon>Copepoda</taxon>
        <taxon>Siphonostomatoida</taxon>
        <taxon>Caligidae</taxon>
        <taxon>Lepeophtheirus</taxon>
    </lineage>
</organism>
<name>A0A7R8D2P6_LEPSM</name>
<protein>
    <submittedName>
        <fullName evidence="1">(salmon louse) hypothetical protein</fullName>
    </submittedName>
</protein>
<dbReference type="AlphaFoldDB" id="A0A7R8D2P6"/>